<dbReference type="AlphaFoldDB" id="A0A1S7Q130"/>
<dbReference type="STRING" id="1183432.AGR3A_Cc380012"/>
<dbReference type="CDD" id="cd00056">
    <property type="entry name" value="ENDO3c"/>
    <property type="match status" value="1"/>
</dbReference>
<dbReference type="SMART" id="SM00478">
    <property type="entry name" value="ENDO3c"/>
    <property type="match status" value="1"/>
</dbReference>
<evidence type="ECO:0000256" key="5">
    <source>
        <dbReference type="ARBA" id="ARBA00022023"/>
    </source>
</evidence>
<dbReference type="FunFam" id="1.10.340.30:FF:000002">
    <property type="entry name" value="Adenine DNA glycosylase"/>
    <property type="match status" value="1"/>
</dbReference>
<reference evidence="17" key="1">
    <citation type="submission" date="2016-01" db="EMBL/GenBank/DDBJ databases">
        <authorList>
            <person name="Regsiter A."/>
            <person name="william w."/>
        </authorList>
    </citation>
    <scope>NUCLEOTIDE SEQUENCE [LARGE SCALE GENOMIC DNA]</scope>
    <source>
        <strain evidence="17">CFBP 6623</strain>
    </source>
</reference>
<name>A0A1S7Q130_9HYPH</name>
<dbReference type="Pfam" id="PF00633">
    <property type="entry name" value="HHH"/>
    <property type="match status" value="1"/>
</dbReference>
<dbReference type="GO" id="GO:0035485">
    <property type="term" value="F:adenine/guanine mispair binding"/>
    <property type="evidence" value="ECO:0007669"/>
    <property type="project" value="TreeGrafter"/>
</dbReference>
<dbReference type="CDD" id="cd03431">
    <property type="entry name" value="NUDIX_DNA_Glycosylase_C-MutY"/>
    <property type="match status" value="1"/>
</dbReference>
<dbReference type="GO" id="GO:0034039">
    <property type="term" value="F:8-oxo-7,8-dihydroguanine DNA N-glycosylase activity"/>
    <property type="evidence" value="ECO:0007669"/>
    <property type="project" value="TreeGrafter"/>
</dbReference>
<proteinExistence type="inferred from homology"/>
<dbReference type="PROSITE" id="PS00764">
    <property type="entry name" value="ENDONUCLEASE_III_1"/>
    <property type="match status" value="1"/>
</dbReference>
<dbReference type="GO" id="GO:0006298">
    <property type="term" value="P:mismatch repair"/>
    <property type="evidence" value="ECO:0007669"/>
    <property type="project" value="TreeGrafter"/>
</dbReference>
<keyword evidence="10 14" id="KW-0408">Iron</keyword>
<dbReference type="PANTHER" id="PTHR42944">
    <property type="entry name" value="ADENINE DNA GLYCOSYLASE"/>
    <property type="match status" value="1"/>
</dbReference>
<comment type="cofactor">
    <cofactor evidence="14">
        <name>[4Fe-4S] cluster</name>
        <dbReference type="ChEBI" id="CHEBI:49883"/>
    </cofactor>
    <text evidence="14">Binds 1 [4Fe-4S] cluster.</text>
</comment>
<dbReference type="Gene3D" id="1.10.340.30">
    <property type="entry name" value="Hypothetical protein, domain 2"/>
    <property type="match status" value="1"/>
</dbReference>
<organism evidence="16 17">
    <name type="scientific">Agrobacterium tomkonis CFBP 6623</name>
    <dbReference type="NCBI Taxonomy" id="1183432"/>
    <lineage>
        <taxon>Bacteria</taxon>
        <taxon>Pseudomonadati</taxon>
        <taxon>Pseudomonadota</taxon>
        <taxon>Alphaproteobacteria</taxon>
        <taxon>Hyphomicrobiales</taxon>
        <taxon>Rhizobiaceae</taxon>
        <taxon>Rhizobium/Agrobacterium group</taxon>
        <taxon>Agrobacterium</taxon>
        <taxon>Agrobacterium tumefaciens complex</taxon>
    </lineage>
</organism>
<evidence type="ECO:0000256" key="7">
    <source>
        <dbReference type="ARBA" id="ARBA00022723"/>
    </source>
</evidence>
<dbReference type="GO" id="GO:0046872">
    <property type="term" value="F:metal ion binding"/>
    <property type="evidence" value="ECO:0007669"/>
    <property type="project" value="UniProtKB-UniRule"/>
</dbReference>
<evidence type="ECO:0000256" key="1">
    <source>
        <dbReference type="ARBA" id="ARBA00000843"/>
    </source>
</evidence>
<keyword evidence="8 14" id="KW-0227">DNA damage</keyword>
<dbReference type="InterPro" id="IPR023170">
    <property type="entry name" value="HhH_base_excis_C"/>
</dbReference>
<dbReference type="GO" id="GO:0000701">
    <property type="term" value="F:purine-specific mismatch base pair DNA N-glycosylase activity"/>
    <property type="evidence" value="ECO:0007669"/>
    <property type="project" value="UniProtKB-EC"/>
</dbReference>
<evidence type="ECO:0000256" key="9">
    <source>
        <dbReference type="ARBA" id="ARBA00022801"/>
    </source>
</evidence>
<dbReference type="GO" id="GO:0032357">
    <property type="term" value="F:oxidized purine DNA binding"/>
    <property type="evidence" value="ECO:0007669"/>
    <property type="project" value="TreeGrafter"/>
</dbReference>
<dbReference type="InterPro" id="IPR004035">
    <property type="entry name" value="Endouclease-III_FeS-bd_BS"/>
</dbReference>
<keyword evidence="17" id="KW-1185">Reference proteome</keyword>
<evidence type="ECO:0000256" key="10">
    <source>
        <dbReference type="ARBA" id="ARBA00023004"/>
    </source>
</evidence>
<evidence type="ECO:0000259" key="15">
    <source>
        <dbReference type="SMART" id="SM00478"/>
    </source>
</evidence>
<evidence type="ECO:0000313" key="16">
    <source>
        <dbReference type="EMBL" id="CUX29606.1"/>
    </source>
</evidence>
<evidence type="ECO:0000256" key="12">
    <source>
        <dbReference type="ARBA" id="ARBA00023204"/>
    </source>
</evidence>
<feature type="domain" description="HhH-GPD" evidence="15">
    <location>
        <begin position="85"/>
        <end position="234"/>
    </location>
</feature>
<comment type="function">
    <text evidence="2">Adenine glycosylase active on G-A mispairs. MutY also corrects error-prone DNA synthesis past GO lesions which are due to the oxidatively damaged form of guanine: 7,8-dihydro-8-oxoguanine (8-oxo-dGTP).</text>
</comment>
<evidence type="ECO:0000256" key="13">
    <source>
        <dbReference type="ARBA" id="ARBA00023295"/>
    </source>
</evidence>
<dbReference type="Pfam" id="PF14815">
    <property type="entry name" value="NUDIX_4"/>
    <property type="match status" value="1"/>
</dbReference>
<keyword evidence="13 14" id="KW-0326">Glycosidase</keyword>
<gene>
    <name evidence="16" type="primary">mutY</name>
    <name evidence="16" type="ORF">AGR3A_Cc380012</name>
</gene>
<sequence>MSWCSSPDAVFHLAATGLLLQIAVPCLCSAAMNTHTRQQISHPTAEHLLAWYDRHHRELPWRTSPAMAAQGKRADPYHVWLSEVMLQQTTVQAVKPYFLKFLAAWPDVKDLAAAPVEDVMAAWAGLGYYARARNLKKCAEAVARDHGGVFPDTEEGLKELPGIGDYTAAAVAAIAFNRQAAVMDGNVERVISRLFIIDAPLPGSKPAMKAKVAALTPADRPGDFAQAMMDLGATICTPKRPACALCPFNGACLALARDEPERFPVKAAKKAKPVRLGAAFVAVNKSGEILLRRRIDSGLLGGMTEVPTTAWTARMDGGTDASHAPFVAGWQAAGVIVHVFTHFELRLTVYRAQVADGLETGPDDGWWEPVTNLDAQALPTVMKKVITQAIPSACRPENRN</sequence>
<dbReference type="EC" id="3.2.2.31" evidence="4 14"/>
<dbReference type="GO" id="GO:0006284">
    <property type="term" value="P:base-excision repair"/>
    <property type="evidence" value="ECO:0007669"/>
    <property type="project" value="UniProtKB-UniRule"/>
</dbReference>
<evidence type="ECO:0000256" key="2">
    <source>
        <dbReference type="ARBA" id="ARBA00002933"/>
    </source>
</evidence>
<evidence type="ECO:0000256" key="8">
    <source>
        <dbReference type="ARBA" id="ARBA00022763"/>
    </source>
</evidence>
<evidence type="ECO:0000313" key="17">
    <source>
        <dbReference type="Proteomes" id="UP000191988"/>
    </source>
</evidence>
<dbReference type="Gene3D" id="3.90.79.10">
    <property type="entry name" value="Nucleoside Triphosphate Pyrophosphohydrolase"/>
    <property type="match status" value="1"/>
</dbReference>
<keyword evidence="9 16" id="KW-0378">Hydrolase</keyword>
<dbReference type="InterPro" id="IPR005760">
    <property type="entry name" value="A/G_AdeGlyc_MutY"/>
</dbReference>
<dbReference type="InterPro" id="IPR044298">
    <property type="entry name" value="MIG/MutY"/>
</dbReference>
<evidence type="ECO:0000256" key="11">
    <source>
        <dbReference type="ARBA" id="ARBA00023014"/>
    </source>
</evidence>
<evidence type="ECO:0000256" key="6">
    <source>
        <dbReference type="ARBA" id="ARBA00022485"/>
    </source>
</evidence>
<keyword evidence="7" id="KW-0479">Metal-binding</keyword>
<accession>A0A1S7Q130</accession>
<evidence type="ECO:0000256" key="14">
    <source>
        <dbReference type="RuleBase" id="RU365096"/>
    </source>
</evidence>
<dbReference type="InterPro" id="IPR000445">
    <property type="entry name" value="HhH_motif"/>
</dbReference>
<evidence type="ECO:0000256" key="3">
    <source>
        <dbReference type="ARBA" id="ARBA00008343"/>
    </source>
</evidence>
<dbReference type="PANTHER" id="PTHR42944:SF1">
    <property type="entry name" value="ADENINE DNA GLYCOSYLASE"/>
    <property type="match status" value="1"/>
</dbReference>
<dbReference type="Gene3D" id="1.10.1670.10">
    <property type="entry name" value="Helix-hairpin-Helix base-excision DNA repair enzymes (C-terminal)"/>
    <property type="match status" value="1"/>
</dbReference>
<dbReference type="NCBIfam" id="TIGR01084">
    <property type="entry name" value="mutY"/>
    <property type="match status" value="1"/>
</dbReference>
<dbReference type="SUPFAM" id="SSF48150">
    <property type="entry name" value="DNA-glycosylase"/>
    <property type="match status" value="1"/>
</dbReference>
<evidence type="ECO:0000256" key="4">
    <source>
        <dbReference type="ARBA" id="ARBA00012045"/>
    </source>
</evidence>
<dbReference type="PROSITE" id="PS01155">
    <property type="entry name" value="ENDONUCLEASE_III_2"/>
    <property type="match status" value="1"/>
</dbReference>
<comment type="similarity">
    <text evidence="3 14">Belongs to the Nth/MutY family.</text>
</comment>
<dbReference type="InterPro" id="IPR015797">
    <property type="entry name" value="NUDIX_hydrolase-like_dom_sf"/>
</dbReference>
<dbReference type="Pfam" id="PF00730">
    <property type="entry name" value="HhH-GPD"/>
    <property type="match status" value="1"/>
</dbReference>
<dbReference type="GO" id="GO:0051539">
    <property type="term" value="F:4 iron, 4 sulfur cluster binding"/>
    <property type="evidence" value="ECO:0007669"/>
    <property type="project" value="UniProtKB-UniRule"/>
</dbReference>
<keyword evidence="11" id="KW-0411">Iron-sulfur</keyword>
<protein>
    <recommendedName>
        <fullName evidence="5 14">Adenine DNA glycosylase</fullName>
        <ecNumber evidence="4 14">3.2.2.31</ecNumber>
    </recommendedName>
</protein>
<dbReference type="InterPro" id="IPR003265">
    <property type="entry name" value="HhH-GPD_domain"/>
</dbReference>
<comment type="catalytic activity">
    <reaction evidence="1 14">
        <text>Hydrolyzes free adenine bases from 7,8-dihydro-8-oxoguanine:adenine mismatched double-stranded DNA, leaving an apurinic site.</text>
        <dbReference type="EC" id="3.2.2.31"/>
    </reaction>
</comment>
<dbReference type="Proteomes" id="UP000191988">
    <property type="component" value="Unassembled WGS sequence"/>
</dbReference>
<dbReference type="EMBL" id="FBWK01000032">
    <property type="protein sequence ID" value="CUX29606.1"/>
    <property type="molecule type" value="Genomic_DNA"/>
</dbReference>
<dbReference type="InterPro" id="IPR004036">
    <property type="entry name" value="Endonuclease-III-like_CS2"/>
</dbReference>
<dbReference type="InterPro" id="IPR029119">
    <property type="entry name" value="MutY_C"/>
</dbReference>
<keyword evidence="6" id="KW-0004">4Fe-4S</keyword>
<dbReference type="SUPFAM" id="SSF55811">
    <property type="entry name" value="Nudix"/>
    <property type="match status" value="1"/>
</dbReference>
<keyword evidence="12" id="KW-0234">DNA repair</keyword>
<dbReference type="InterPro" id="IPR011257">
    <property type="entry name" value="DNA_glycosylase"/>
</dbReference>